<gene>
    <name evidence="1" type="ORF">BK671_04860</name>
</gene>
<evidence type="ECO:0000313" key="1">
    <source>
        <dbReference type="EMBL" id="RON71514.1"/>
    </source>
</evidence>
<dbReference type="EMBL" id="MOBU01000003">
    <property type="protein sequence ID" value="RON71514.1"/>
    <property type="molecule type" value="Genomic_DNA"/>
</dbReference>
<dbReference type="AlphaFoldDB" id="A0A423LTA4"/>
<proteinExistence type="predicted"/>
<organism evidence="1 2">
    <name type="scientific">Pseudomonas fluorescens</name>
    <dbReference type="NCBI Taxonomy" id="294"/>
    <lineage>
        <taxon>Bacteria</taxon>
        <taxon>Pseudomonadati</taxon>
        <taxon>Pseudomonadota</taxon>
        <taxon>Gammaproteobacteria</taxon>
        <taxon>Pseudomonadales</taxon>
        <taxon>Pseudomonadaceae</taxon>
        <taxon>Pseudomonas</taxon>
    </lineage>
</organism>
<evidence type="ECO:0000313" key="2">
    <source>
        <dbReference type="Proteomes" id="UP000285757"/>
    </source>
</evidence>
<protein>
    <submittedName>
        <fullName evidence="1">Uncharacterized protein</fullName>
    </submittedName>
</protein>
<sequence>MVNRSKKVVISARIEPRLKAALDIAASKLDEKIVKVLEDFVEEGLNGIFVEKNPFGGGLMPSNSQINFMEVFDAVWDEDEVLFKLRAGTIGAEFCGETLARQAQVVISSDYFKGEYDLFGDLNGYTAIWGGEIEKRFVDLALVRKEWRYIEDYAAFMRVNDLVDLPYDYYKKMKGYGD</sequence>
<comment type="caution">
    <text evidence="1">The sequence shown here is derived from an EMBL/GenBank/DDBJ whole genome shotgun (WGS) entry which is preliminary data.</text>
</comment>
<reference evidence="1 2" key="1">
    <citation type="submission" date="2016-10" db="EMBL/GenBank/DDBJ databases">
        <title>Comparative genome analysis of multiple Pseudomonas spp. focuses on biocontrol and plant growth promoting traits.</title>
        <authorList>
            <person name="Tao X.-Y."/>
            <person name="Taylor C.G."/>
        </authorList>
    </citation>
    <scope>NUCLEOTIDE SEQUENCE [LARGE SCALE GENOMIC DNA]</scope>
    <source>
        <strain evidence="1 2">24D3</strain>
    </source>
</reference>
<dbReference type="Proteomes" id="UP000285757">
    <property type="component" value="Unassembled WGS sequence"/>
</dbReference>
<accession>A0A423LTA4</accession>
<name>A0A423LTA4_PSEFL</name>